<evidence type="ECO:0000313" key="1">
    <source>
        <dbReference type="EMBL" id="QUV92928.1"/>
    </source>
</evidence>
<accession>A0ABX8AXJ9</accession>
<dbReference type="RefSeq" id="WP_211421360.1">
    <property type="nucleotide sequence ID" value="NZ_CP072642.1"/>
</dbReference>
<dbReference type="SUPFAM" id="SSF51905">
    <property type="entry name" value="FAD/NAD(P)-binding domain"/>
    <property type="match status" value="1"/>
</dbReference>
<dbReference type="PANTHER" id="PTHR32098:SF5">
    <property type="entry name" value="LYCOPENE BETA_EPSILON CYCLASE PROTEIN"/>
    <property type="match status" value="1"/>
</dbReference>
<gene>
    <name evidence="1" type="ORF">J8C05_05920</name>
</gene>
<dbReference type="PANTHER" id="PTHR32098">
    <property type="entry name" value="LYCOPENE BETA/EPSILON CYCLASE PROTEIN"/>
    <property type="match status" value="1"/>
</dbReference>
<name>A0ABX8AXJ9_9BACT</name>
<evidence type="ECO:0000313" key="2">
    <source>
        <dbReference type="Proteomes" id="UP000677668"/>
    </source>
</evidence>
<proteinExistence type="predicted"/>
<organism evidence="1 2">
    <name type="scientific">Chloracidobacterium sp. N</name>
    <dbReference type="NCBI Taxonomy" id="2821540"/>
    <lineage>
        <taxon>Bacteria</taxon>
        <taxon>Pseudomonadati</taxon>
        <taxon>Acidobacteriota</taxon>
        <taxon>Terriglobia</taxon>
        <taxon>Terriglobales</taxon>
        <taxon>Acidobacteriaceae</taxon>
        <taxon>Chloracidobacterium</taxon>
        <taxon>Chloracidobacterium aggregatum</taxon>
    </lineage>
</organism>
<dbReference type="Proteomes" id="UP000677668">
    <property type="component" value="Chromosome 1"/>
</dbReference>
<keyword evidence="2" id="KW-1185">Reference proteome</keyword>
<dbReference type="EMBL" id="CP072642">
    <property type="protein sequence ID" value="QUV92928.1"/>
    <property type="molecule type" value="Genomic_DNA"/>
</dbReference>
<reference evidence="1 2" key="1">
    <citation type="submission" date="2021-03" db="EMBL/GenBank/DDBJ databases">
        <title>Genomic and phenotypic characterization of Chloracidobacterium isolates provides evidence for multiple species.</title>
        <authorList>
            <person name="Saini M.K."/>
            <person name="Costas A.M.G."/>
            <person name="Tank M."/>
            <person name="Bryant D.A."/>
        </authorList>
    </citation>
    <scope>NUCLEOTIDE SEQUENCE [LARGE SCALE GENOMIC DNA]</scope>
    <source>
        <strain evidence="1 2">N</strain>
    </source>
</reference>
<dbReference type="Gene3D" id="3.50.50.60">
    <property type="entry name" value="FAD/NAD(P)-binding domain"/>
    <property type="match status" value="1"/>
</dbReference>
<dbReference type="InterPro" id="IPR036188">
    <property type="entry name" value="FAD/NAD-bd_sf"/>
</dbReference>
<protein>
    <submittedName>
        <fullName evidence="1">Uncharacterized protein</fullName>
    </submittedName>
</protein>
<sequence length="552" mass="60914">MSSFNALPQLGSAAIREAYPRTYAAFCGMPEGEVWFERLVELDLHRHRLLATPQPMVVFGAASGPQSAVSETFDVIVAGGCFGLIVGATLAAHYGWRVLVFDRHWVGRTHRDWNISRGELQRLSEAGLFTPSEMEAFITAEYDGGFVKFHAEDCPIAAAPLWFDDVLTLAVSSDRLLAQCRQKLLAAGGSRCLDQATLEQVQVEAEGVTVVVRQAEAGRLAFRGQLFIDTMGTLSPIARQLNPRETVSYLCPTVGTIATGFATGSAADEVNARVGEILVTTGHAQDGRQLLWEGFAGQDGEFTTYLFHYAPVADIGRLSLLALFETYFETLPQYKRPGAGFAFRRPVFGYIPGLHHVGLGPQKRTAAHRVLLLGDAASLNSPLTFCGFGSLVRNLRRITHLIDLALKGQHLDEASLRLINAYEPGVAIMAAFTRYMVADEGEDPKAVNELLNIVMEALHQLPPSVRTGLFQDRMAWGDFVKLMLQMQKLHPNIWEAVPRKLGMVYTSAWVLNFVEFSAFALQKELAGVMGQLGRGLREDFYNYANYYRYALA</sequence>